<keyword evidence="4 11" id="KW-0812">Transmembrane</keyword>
<name>A0A072UN50_MEDTR</name>
<evidence type="ECO:0000313" key="16">
    <source>
        <dbReference type="Proteomes" id="UP000002051"/>
    </source>
</evidence>
<dbReference type="Gene3D" id="1.10.510.10">
    <property type="entry name" value="Transferase(Phosphotransferase) domain 1"/>
    <property type="match status" value="1"/>
</dbReference>
<dbReference type="InterPro" id="IPR001245">
    <property type="entry name" value="Ser-Thr/Tyr_kinase_cat_dom"/>
</dbReference>
<dbReference type="InterPro" id="IPR000719">
    <property type="entry name" value="Prot_kinase_dom"/>
</dbReference>
<dbReference type="OrthoDB" id="418615at2759"/>
<feature type="signal peptide" evidence="12">
    <location>
        <begin position="1"/>
        <end position="21"/>
    </location>
</feature>
<reference evidence="14 16" key="2">
    <citation type="journal article" date="2014" name="BMC Genomics">
        <title>An improved genome release (version Mt4.0) for the model legume Medicago truncatula.</title>
        <authorList>
            <person name="Tang H."/>
            <person name="Krishnakumar V."/>
            <person name="Bidwell S."/>
            <person name="Rosen B."/>
            <person name="Chan A."/>
            <person name="Zhou S."/>
            <person name="Gentzbittel L."/>
            <person name="Childs K.L."/>
            <person name="Yandell M."/>
            <person name="Gundlach H."/>
            <person name="Mayer K.F."/>
            <person name="Schwartz D.C."/>
            <person name="Town C.D."/>
        </authorList>
    </citation>
    <scope>GENOME REANNOTATION</scope>
    <source>
        <strain evidence="14">A17</strain>
        <strain evidence="15 16">cv. Jemalong A17</strain>
    </source>
</reference>
<evidence type="ECO:0000256" key="7">
    <source>
        <dbReference type="ARBA" id="ARBA00022989"/>
    </source>
</evidence>
<dbReference type="Gene3D" id="3.30.200.20">
    <property type="entry name" value="Phosphorylase Kinase, domain 1"/>
    <property type="match status" value="1"/>
</dbReference>
<keyword evidence="2" id="KW-0597">Phosphoprotein</keyword>
<organism evidence="14 16">
    <name type="scientific">Medicago truncatula</name>
    <name type="common">Barrel medic</name>
    <name type="synonym">Medicago tribuloides</name>
    <dbReference type="NCBI Taxonomy" id="3880"/>
    <lineage>
        <taxon>Eukaryota</taxon>
        <taxon>Viridiplantae</taxon>
        <taxon>Streptophyta</taxon>
        <taxon>Embryophyta</taxon>
        <taxon>Tracheophyta</taxon>
        <taxon>Spermatophyta</taxon>
        <taxon>Magnoliopsida</taxon>
        <taxon>eudicotyledons</taxon>
        <taxon>Gunneridae</taxon>
        <taxon>Pentapetalae</taxon>
        <taxon>rosids</taxon>
        <taxon>fabids</taxon>
        <taxon>Fabales</taxon>
        <taxon>Fabaceae</taxon>
        <taxon>Papilionoideae</taxon>
        <taxon>50 kb inversion clade</taxon>
        <taxon>NPAAA clade</taxon>
        <taxon>Hologalegina</taxon>
        <taxon>IRL clade</taxon>
        <taxon>Trifolieae</taxon>
        <taxon>Medicago</taxon>
    </lineage>
</organism>
<dbReference type="Proteomes" id="UP000002051">
    <property type="component" value="Chromosome 6"/>
</dbReference>
<dbReference type="PANTHER" id="PTHR48007">
    <property type="entry name" value="LEUCINE-RICH REPEAT RECEPTOR-LIKE PROTEIN KINASE PXC1"/>
    <property type="match status" value="1"/>
</dbReference>
<dbReference type="Gene3D" id="3.80.10.10">
    <property type="entry name" value="Ribonuclease Inhibitor"/>
    <property type="match status" value="2"/>
</dbReference>
<dbReference type="InterPro" id="IPR032675">
    <property type="entry name" value="LRR_dom_sf"/>
</dbReference>
<dbReference type="FunFam" id="1.10.510.10:FF:000480">
    <property type="entry name" value="Pollen receptor-like kinase 1"/>
    <property type="match status" value="1"/>
</dbReference>
<evidence type="ECO:0000256" key="3">
    <source>
        <dbReference type="ARBA" id="ARBA00022614"/>
    </source>
</evidence>
<proteinExistence type="predicted"/>
<gene>
    <name evidence="15" type="primary">25497026</name>
    <name evidence="14" type="ordered locus">MTR_6g093050</name>
</gene>
<dbReference type="GO" id="GO:0005886">
    <property type="term" value="C:plasma membrane"/>
    <property type="evidence" value="ECO:0000318"/>
    <property type="project" value="GO_Central"/>
</dbReference>
<keyword evidence="5 12" id="KW-0732">Signal</keyword>
<evidence type="ECO:0000313" key="14">
    <source>
        <dbReference type="EMBL" id="KEH27280.1"/>
    </source>
</evidence>
<dbReference type="HOGENOM" id="CLU_000288_92_6_1"/>
<reference evidence="14 16" key="1">
    <citation type="journal article" date="2011" name="Nature">
        <title>The Medicago genome provides insight into the evolution of rhizobial symbioses.</title>
        <authorList>
            <person name="Young N.D."/>
            <person name="Debelle F."/>
            <person name="Oldroyd G.E."/>
            <person name="Geurts R."/>
            <person name="Cannon S.B."/>
            <person name="Udvardi M.K."/>
            <person name="Benedito V.A."/>
            <person name="Mayer K.F."/>
            <person name="Gouzy J."/>
            <person name="Schoof H."/>
            <person name="Van de Peer Y."/>
            <person name="Proost S."/>
            <person name="Cook D.R."/>
            <person name="Meyers B.C."/>
            <person name="Spannagl M."/>
            <person name="Cheung F."/>
            <person name="De Mita S."/>
            <person name="Krishnakumar V."/>
            <person name="Gundlach H."/>
            <person name="Zhou S."/>
            <person name="Mudge J."/>
            <person name="Bharti A.K."/>
            <person name="Murray J.D."/>
            <person name="Naoumkina M.A."/>
            <person name="Rosen B."/>
            <person name="Silverstein K.A."/>
            <person name="Tang H."/>
            <person name="Rombauts S."/>
            <person name="Zhao P.X."/>
            <person name="Zhou P."/>
            <person name="Barbe V."/>
            <person name="Bardou P."/>
            <person name="Bechner M."/>
            <person name="Bellec A."/>
            <person name="Berger A."/>
            <person name="Berges H."/>
            <person name="Bidwell S."/>
            <person name="Bisseling T."/>
            <person name="Choisne N."/>
            <person name="Couloux A."/>
            <person name="Denny R."/>
            <person name="Deshpande S."/>
            <person name="Dai X."/>
            <person name="Doyle J.J."/>
            <person name="Dudez A.M."/>
            <person name="Farmer A.D."/>
            <person name="Fouteau S."/>
            <person name="Franken C."/>
            <person name="Gibelin C."/>
            <person name="Gish J."/>
            <person name="Goldstein S."/>
            <person name="Gonzalez A.J."/>
            <person name="Green P.J."/>
            <person name="Hallab A."/>
            <person name="Hartog M."/>
            <person name="Hua A."/>
            <person name="Humphray S.J."/>
            <person name="Jeong D.H."/>
            <person name="Jing Y."/>
            <person name="Jocker A."/>
            <person name="Kenton S.M."/>
            <person name="Kim D.J."/>
            <person name="Klee K."/>
            <person name="Lai H."/>
            <person name="Lang C."/>
            <person name="Lin S."/>
            <person name="Macmil S.L."/>
            <person name="Magdelenat G."/>
            <person name="Matthews L."/>
            <person name="McCorrison J."/>
            <person name="Monaghan E.L."/>
            <person name="Mun J.H."/>
            <person name="Najar F.Z."/>
            <person name="Nicholson C."/>
            <person name="Noirot C."/>
            <person name="O'Bleness M."/>
            <person name="Paule C.R."/>
            <person name="Poulain J."/>
            <person name="Prion F."/>
            <person name="Qin B."/>
            <person name="Qu C."/>
            <person name="Retzel E.F."/>
            <person name="Riddle C."/>
            <person name="Sallet E."/>
            <person name="Samain S."/>
            <person name="Samson N."/>
            <person name="Sanders I."/>
            <person name="Saurat O."/>
            <person name="Scarpelli C."/>
            <person name="Schiex T."/>
            <person name="Segurens B."/>
            <person name="Severin A.J."/>
            <person name="Sherrier D.J."/>
            <person name="Shi R."/>
            <person name="Sims S."/>
            <person name="Singer S.R."/>
            <person name="Sinharoy S."/>
            <person name="Sterck L."/>
            <person name="Viollet A."/>
            <person name="Wang B.B."/>
            <person name="Wang K."/>
            <person name="Wang M."/>
            <person name="Wang X."/>
            <person name="Warfsmann J."/>
            <person name="Weissenbach J."/>
            <person name="White D.D."/>
            <person name="White J.D."/>
            <person name="Wiley G.B."/>
            <person name="Wincker P."/>
            <person name="Xing Y."/>
            <person name="Yang L."/>
            <person name="Yao Z."/>
            <person name="Ying F."/>
            <person name="Zhai J."/>
            <person name="Zhou L."/>
            <person name="Zuber A."/>
            <person name="Denarie J."/>
            <person name="Dixon R.A."/>
            <person name="May G.D."/>
            <person name="Schwartz D.C."/>
            <person name="Rogers J."/>
            <person name="Quetier F."/>
            <person name="Town C.D."/>
            <person name="Roe B.A."/>
        </authorList>
    </citation>
    <scope>NUCLEOTIDE SEQUENCE [LARGE SCALE GENOMIC DNA]</scope>
    <source>
        <strain evidence="14">A17</strain>
        <strain evidence="15 16">cv. Jemalong A17</strain>
    </source>
</reference>
<dbReference type="EnsemblPlants" id="KEH27280">
    <property type="protein sequence ID" value="KEH27280"/>
    <property type="gene ID" value="MTR_6g093050"/>
</dbReference>
<dbReference type="KEGG" id="mtr:25497026"/>
<evidence type="ECO:0000256" key="2">
    <source>
        <dbReference type="ARBA" id="ARBA00022553"/>
    </source>
</evidence>
<keyword evidence="7 11" id="KW-1133">Transmembrane helix</keyword>
<dbReference type="InterPro" id="IPR001611">
    <property type="entry name" value="Leu-rich_rpt"/>
</dbReference>
<evidence type="ECO:0000256" key="5">
    <source>
        <dbReference type="ARBA" id="ARBA00022729"/>
    </source>
</evidence>
<dbReference type="SUPFAM" id="SSF56112">
    <property type="entry name" value="Protein kinase-like (PK-like)"/>
    <property type="match status" value="1"/>
</dbReference>
<evidence type="ECO:0000256" key="9">
    <source>
        <dbReference type="ARBA" id="ARBA00023170"/>
    </source>
</evidence>
<feature type="transmembrane region" description="Helical" evidence="11">
    <location>
        <begin position="240"/>
        <end position="262"/>
    </location>
</feature>
<accession>A0A072UN50</accession>
<evidence type="ECO:0000256" key="1">
    <source>
        <dbReference type="ARBA" id="ARBA00004167"/>
    </source>
</evidence>
<evidence type="ECO:0000256" key="10">
    <source>
        <dbReference type="SAM" id="MobiDB-lite"/>
    </source>
</evidence>
<evidence type="ECO:0000256" key="6">
    <source>
        <dbReference type="ARBA" id="ARBA00022737"/>
    </source>
</evidence>
<dbReference type="SUPFAM" id="SSF52058">
    <property type="entry name" value="L domain-like"/>
    <property type="match status" value="1"/>
</dbReference>
<keyword evidence="14" id="KW-0808">Transferase</keyword>
<keyword evidence="16" id="KW-1185">Reference proteome</keyword>
<dbReference type="AlphaFoldDB" id="A0A072UN50"/>
<keyword evidence="9 14" id="KW-0675">Receptor</keyword>
<feature type="compositionally biased region" description="Low complexity" evidence="10">
    <location>
        <begin position="291"/>
        <end position="300"/>
    </location>
</feature>
<keyword evidence="6" id="KW-0677">Repeat</keyword>
<feature type="region of interest" description="Disordered" evidence="10">
    <location>
        <begin position="271"/>
        <end position="322"/>
    </location>
</feature>
<dbReference type="GO" id="GO:0005524">
    <property type="term" value="F:ATP binding"/>
    <property type="evidence" value="ECO:0007669"/>
    <property type="project" value="InterPro"/>
</dbReference>
<keyword evidence="3" id="KW-0433">Leucine-rich repeat</keyword>
<evidence type="ECO:0000313" key="15">
    <source>
        <dbReference type="EnsemblPlants" id="KEH27280"/>
    </source>
</evidence>
<dbReference type="Pfam" id="PF07714">
    <property type="entry name" value="PK_Tyr_Ser-Thr"/>
    <property type="match status" value="1"/>
</dbReference>
<feature type="compositionally biased region" description="Low complexity" evidence="10">
    <location>
        <begin position="307"/>
        <end position="316"/>
    </location>
</feature>
<feature type="chain" id="PRO_5014499804" evidence="12">
    <location>
        <begin position="22"/>
        <end position="628"/>
    </location>
</feature>
<dbReference type="EMBL" id="CM001222">
    <property type="protein sequence ID" value="KEH27280.1"/>
    <property type="molecule type" value="Genomic_DNA"/>
</dbReference>
<dbReference type="InterPro" id="IPR046959">
    <property type="entry name" value="PRK1-6/SRF4-like"/>
</dbReference>
<dbReference type="GO" id="GO:0004674">
    <property type="term" value="F:protein serine/threonine kinase activity"/>
    <property type="evidence" value="ECO:0000318"/>
    <property type="project" value="GO_Central"/>
</dbReference>
<feature type="domain" description="Protein kinase" evidence="13">
    <location>
        <begin position="341"/>
        <end position="616"/>
    </location>
</feature>
<dbReference type="Pfam" id="PF08263">
    <property type="entry name" value="LRRNT_2"/>
    <property type="match status" value="1"/>
</dbReference>
<evidence type="ECO:0000256" key="8">
    <source>
        <dbReference type="ARBA" id="ARBA00023136"/>
    </source>
</evidence>
<dbReference type="PANTHER" id="PTHR48007:SF75">
    <property type="entry name" value="LRR RECEPTOR-LIKE KINASE"/>
    <property type="match status" value="1"/>
</dbReference>
<comment type="subcellular location">
    <subcellularLocation>
        <location evidence="1">Membrane</location>
        <topology evidence="1">Single-pass membrane protein</topology>
    </subcellularLocation>
</comment>
<evidence type="ECO:0000256" key="12">
    <source>
        <dbReference type="SAM" id="SignalP"/>
    </source>
</evidence>
<dbReference type="PROSITE" id="PS50011">
    <property type="entry name" value="PROTEIN_KINASE_DOM"/>
    <property type="match status" value="1"/>
</dbReference>
<dbReference type="InterPro" id="IPR013210">
    <property type="entry name" value="LRR_N_plant-typ"/>
</dbReference>
<reference evidence="15" key="3">
    <citation type="submission" date="2015-04" db="UniProtKB">
        <authorList>
            <consortium name="EnsemblPlants"/>
        </authorList>
    </citation>
    <scope>IDENTIFICATION</scope>
    <source>
        <strain evidence="15">cv. Jemalong A17</strain>
    </source>
</reference>
<keyword evidence="14" id="KW-0418">Kinase</keyword>
<keyword evidence="8 11" id="KW-0472">Membrane</keyword>
<evidence type="ECO:0000256" key="11">
    <source>
        <dbReference type="SAM" id="Phobius"/>
    </source>
</evidence>
<sequence length="628" mass="69866">MAPSFFITFFFSINLINIAYCISDIDSLLKFKNSLQNTDVALSSWNTSMPPCNADNANWAGVLCYKGHVWGFKLENMNLKGNIDIDSIKDLPYIRTISLMNNQFDTTWPGLNKLTGLKNIYLSNNKFSGEIPAEAFQAMQWLKKIYLDNNQFTGPIPTSLASLPRLISLRLDGNKFTGPVPEFRETLKSFSVANNQLEGEIPANLSKIPASSFSGNEKLCGAPLGACSSNKKSSINLSRIVVVVLVSLALLVIAAVILYVLVKRRKTKQQEELGEGAGVAANTSNRDNNNQKKGSSSNNNTDEGSVRSRTSSNTSSRKGDSKLSFVREEVSAQFDLQDLLRAAAEILGSGCHSSSYKAALLTGPTVVVKRYKQMNNVNRPEFQEHMRRLGRLNHPNLLPLVAYYYKRDEKLFITDFVPNGSLAVRLHGYHSIGQESLDWPSRLKIVKGVAKGIEYLYKELPNLIAPHGHLKSSNVLLNESLEPILTDYGLVPVINQDVAHEIMVIYASPEYLQHGRITKKTDVWSLGILILEILTGKLPANFLQQSGKGSELSLANWVDSVVPEEWSSEVFDKDMELTSNNEGEMVKLLKIALECCDMDIDKRLDLKEAGERIQEIQENNHEDDLNSS</sequence>
<dbReference type="Pfam" id="PF13855">
    <property type="entry name" value="LRR_8"/>
    <property type="match status" value="1"/>
</dbReference>
<evidence type="ECO:0000256" key="4">
    <source>
        <dbReference type="ARBA" id="ARBA00022692"/>
    </source>
</evidence>
<dbReference type="InterPro" id="IPR011009">
    <property type="entry name" value="Kinase-like_dom_sf"/>
</dbReference>
<protein>
    <submittedName>
        <fullName evidence="14">LRR receptor-like kinase</fullName>
    </submittedName>
</protein>
<evidence type="ECO:0000259" key="13">
    <source>
        <dbReference type="PROSITE" id="PS50011"/>
    </source>
</evidence>